<evidence type="ECO:0000313" key="3">
    <source>
        <dbReference type="Proteomes" id="UP001061958"/>
    </source>
</evidence>
<name>A0A9C7USA1_9RHOD</name>
<reference evidence="2" key="2">
    <citation type="submission" date="2022-01" db="EMBL/GenBank/DDBJ databases">
        <authorList>
            <person name="Hirooka S."/>
            <person name="Miyagishima S.Y."/>
        </authorList>
    </citation>
    <scope>NUCLEOTIDE SEQUENCE</scope>
    <source>
        <strain evidence="2">NBRC 102759</strain>
    </source>
</reference>
<dbReference type="AlphaFoldDB" id="A0A9C7USA1"/>
<dbReference type="Proteomes" id="UP001061958">
    <property type="component" value="Unassembled WGS sequence"/>
</dbReference>
<dbReference type="PANTHER" id="PTHR34548">
    <property type="entry name" value="PROTEIN TIC 21, CHLOROPLASTIC"/>
    <property type="match status" value="1"/>
</dbReference>
<accession>A0A9C7USA1</accession>
<feature type="transmembrane region" description="Helical" evidence="1">
    <location>
        <begin position="147"/>
        <end position="168"/>
    </location>
</feature>
<keyword evidence="1" id="KW-0472">Membrane</keyword>
<organism evidence="2 3">
    <name type="scientific">Galdieria partita</name>
    <dbReference type="NCBI Taxonomy" id="83374"/>
    <lineage>
        <taxon>Eukaryota</taxon>
        <taxon>Rhodophyta</taxon>
        <taxon>Bangiophyceae</taxon>
        <taxon>Galdieriales</taxon>
        <taxon>Galdieriaceae</taxon>
        <taxon>Galdieria</taxon>
    </lineage>
</organism>
<keyword evidence="1" id="KW-0812">Transmembrane</keyword>
<reference evidence="2" key="1">
    <citation type="journal article" date="2022" name="Proc. Natl. Acad. Sci. U.S.A.">
        <title>Life cycle and functional genomics of the unicellular red alga Galdieria for elucidating algal and plant evolution and industrial use.</title>
        <authorList>
            <person name="Hirooka S."/>
            <person name="Itabashi T."/>
            <person name="Ichinose T.M."/>
            <person name="Onuma R."/>
            <person name="Fujiwara T."/>
            <person name="Yamashita S."/>
            <person name="Jong L.W."/>
            <person name="Tomita R."/>
            <person name="Iwane A.H."/>
            <person name="Miyagishima S.Y."/>
        </authorList>
    </citation>
    <scope>NUCLEOTIDE SEQUENCE</scope>
    <source>
        <strain evidence="2">NBRC 102759</strain>
    </source>
</reference>
<protein>
    <submittedName>
        <fullName evidence="2">Uncharacterized protein</fullName>
    </submittedName>
</protein>
<keyword evidence="1" id="KW-1133">Transmembrane helix</keyword>
<evidence type="ECO:0000313" key="2">
    <source>
        <dbReference type="EMBL" id="GJQ13583.1"/>
    </source>
</evidence>
<dbReference type="EMBL" id="BQMJ01000045">
    <property type="protein sequence ID" value="GJQ13583.1"/>
    <property type="molecule type" value="Genomic_DNA"/>
</dbReference>
<keyword evidence="3" id="KW-1185">Reference proteome</keyword>
<evidence type="ECO:0000256" key="1">
    <source>
        <dbReference type="SAM" id="Phobius"/>
    </source>
</evidence>
<feature type="transmembrane region" description="Helical" evidence="1">
    <location>
        <begin position="114"/>
        <end position="135"/>
    </location>
</feature>
<dbReference type="PANTHER" id="PTHR34548:SF2">
    <property type="entry name" value="PROTEIN TIC 21, CHLOROPLASTIC"/>
    <property type="match status" value="1"/>
</dbReference>
<dbReference type="Pfam" id="PF12263">
    <property type="entry name" value="DUF3611"/>
    <property type="match status" value="1"/>
</dbReference>
<dbReference type="InterPro" id="IPR022051">
    <property type="entry name" value="DUF3611"/>
</dbReference>
<comment type="caution">
    <text evidence="2">The sequence shown here is derived from an EMBL/GenBank/DDBJ whole genome shotgun (WGS) entry which is preliminary data.</text>
</comment>
<gene>
    <name evidence="2" type="ORF">GpartN1_g5374.t1</name>
</gene>
<dbReference type="OrthoDB" id="5900at2759"/>
<feature type="transmembrane region" description="Helical" evidence="1">
    <location>
        <begin position="197"/>
        <end position="220"/>
    </location>
</feature>
<proteinExistence type="predicted"/>
<sequence length="284" mass="31654">MYSMFSCVGCPLQGNTLSFLSLEYLNKVSCLNRSSFKRNLVQCSIIRPRILLHNKLHQKFKFITRTKSFVSFKMCSQSSHKTEANPASLSSSSSTLSDTRHLAFLLWKNSWISWWAQLVLSVIAGVILLFALSITPIRSAPLVRSSLIGLLSACIALTFSFLSVLWTWGYTRWSIKLQQGEESTAINKLSSSVQSGIVLTVVGMFFTVVAAQAIVGRLLAKILSAGLQPSPLIVNNQNQTVIQPLDIFIVQANTNILLSQWISLTFGLWMAHKLKTKRNKNKPT</sequence>